<gene>
    <name evidence="2" type="ORF">JD79_04254</name>
</gene>
<dbReference type="AlphaFoldDB" id="A0A317QTJ7"/>
<evidence type="ECO:0000256" key="1">
    <source>
        <dbReference type="SAM" id="MobiDB-lite"/>
    </source>
</evidence>
<feature type="region of interest" description="Disordered" evidence="1">
    <location>
        <begin position="185"/>
        <end position="226"/>
    </location>
</feature>
<protein>
    <recommendedName>
        <fullName evidence="4">Alpha/beta hydrolase</fullName>
    </recommendedName>
</protein>
<feature type="region of interest" description="Disordered" evidence="1">
    <location>
        <begin position="149"/>
        <end position="169"/>
    </location>
</feature>
<organism evidence="2 3">
    <name type="scientific">Geodermatophilus normandii</name>
    <dbReference type="NCBI Taxonomy" id="1137989"/>
    <lineage>
        <taxon>Bacteria</taxon>
        <taxon>Bacillati</taxon>
        <taxon>Actinomycetota</taxon>
        <taxon>Actinomycetes</taxon>
        <taxon>Geodermatophilales</taxon>
        <taxon>Geodermatophilaceae</taxon>
        <taxon>Geodermatophilus</taxon>
    </lineage>
</organism>
<dbReference type="Proteomes" id="UP000246661">
    <property type="component" value="Unassembled WGS sequence"/>
</dbReference>
<name>A0A317QTJ7_9ACTN</name>
<comment type="caution">
    <text evidence="2">The sequence shown here is derived from an EMBL/GenBank/DDBJ whole genome shotgun (WGS) entry which is preliminary data.</text>
</comment>
<evidence type="ECO:0008006" key="4">
    <source>
        <dbReference type="Google" id="ProtNLM"/>
    </source>
</evidence>
<dbReference type="InterPro" id="IPR029058">
    <property type="entry name" value="AB_hydrolase_fold"/>
</dbReference>
<reference evidence="3" key="1">
    <citation type="submission" date="2018-05" db="EMBL/GenBank/DDBJ databases">
        <authorList>
            <person name="Klenk H.-P."/>
            <person name="Huntemann M."/>
            <person name="Clum A."/>
            <person name="Pillay M."/>
            <person name="Palaniappan K."/>
            <person name="Varghese N."/>
            <person name="Mikhailova N."/>
            <person name="Stamatis D."/>
            <person name="Reddy T."/>
            <person name="Daum C."/>
            <person name="Shapiro N."/>
            <person name="Ivanova N."/>
            <person name="Kyrpides N."/>
            <person name="Woyke T."/>
        </authorList>
    </citation>
    <scope>NUCLEOTIDE SEQUENCE [LARGE SCALE GENOMIC DNA]</scope>
    <source>
        <strain evidence="3">DSM 45417</strain>
    </source>
</reference>
<proteinExistence type="predicted"/>
<dbReference type="RefSeq" id="WP_110007092.1">
    <property type="nucleotide sequence ID" value="NZ_QGTX01000001.1"/>
</dbReference>
<dbReference type="OrthoDB" id="280053at2"/>
<sequence length="459" mass="47469">MEWPYAPVEFTKQGRAAGDAQVDRALRLVRSGADPATDVLLIAHGWNNDVDDAERLFTELADDVADLARTRAPNRRWVVVGLLWPSVRWADDDRVAGGGLSAAGELPALLDAITERVEDPAAAGELRELAGALEASAEARDRFLARLRDLLPPEPDDGDDDPVPGTLRSGDTEEVFARAGAAELDVDTGAEPSDPPGAGAGLPPGVPPDFLTASGTTATGLSLPGLDPTRAARQLLNLTTYYTMKGRAGRVGTRGVAPLLARLARLPGPPRLHLVGHSFGARVVTAAAAATEVPVASLTLLQGAFSHRSFSGSTAPPGTFRGVLTGPQLVGPVVVTHTHNDKAVLLAYAVASRLARQASSGLGDADDPYGGLGANGAVATAEADHATLGDDEARYRFAPRRITNLLADRHVSGHGDVRNRAVANALLQAMLAAPVVSPRTPPAAEATSPAPAPQGGAPP</sequence>
<evidence type="ECO:0000313" key="3">
    <source>
        <dbReference type="Proteomes" id="UP000246661"/>
    </source>
</evidence>
<evidence type="ECO:0000313" key="2">
    <source>
        <dbReference type="EMBL" id="PWW25060.1"/>
    </source>
</evidence>
<dbReference type="SUPFAM" id="SSF53474">
    <property type="entry name" value="alpha/beta-Hydrolases"/>
    <property type="match status" value="1"/>
</dbReference>
<dbReference type="Gene3D" id="3.40.50.1820">
    <property type="entry name" value="alpha/beta hydrolase"/>
    <property type="match status" value="1"/>
</dbReference>
<dbReference type="EMBL" id="QGTX01000001">
    <property type="protein sequence ID" value="PWW25060.1"/>
    <property type="molecule type" value="Genomic_DNA"/>
</dbReference>
<accession>A0A317QTJ7</accession>
<keyword evidence="3" id="KW-1185">Reference proteome</keyword>
<feature type="region of interest" description="Disordered" evidence="1">
    <location>
        <begin position="438"/>
        <end position="459"/>
    </location>
</feature>
<feature type="compositionally biased region" description="Pro residues" evidence="1">
    <location>
        <begin position="450"/>
        <end position="459"/>
    </location>
</feature>